<evidence type="ECO:0000256" key="2">
    <source>
        <dbReference type="ARBA" id="ARBA00022745"/>
    </source>
</evidence>
<comment type="subcellular location">
    <subcellularLocation>
        <location evidence="1">Nucleus</location>
    </subcellularLocation>
</comment>
<evidence type="ECO:0000313" key="10">
    <source>
        <dbReference type="Proteomes" id="UP001443914"/>
    </source>
</evidence>
<dbReference type="SUPFAM" id="SSF54171">
    <property type="entry name" value="DNA-binding domain"/>
    <property type="match status" value="1"/>
</dbReference>
<dbReference type="PANTHER" id="PTHR31677:SF146">
    <property type="entry name" value="ETHYLENE-RESPONSIVE TRANSCRIPTION FACTOR ESR2"/>
    <property type="match status" value="1"/>
</dbReference>
<reference evidence="9" key="1">
    <citation type="submission" date="2024-03" db="EMBL/GenBank/DDBJ databases">
        <title>WGS assembly of Saponaria officinalis var. Norfolk2.</title>
        <authorList>
            <person name="Jenkins J."/>
            <person name="Shu S."/>
            <person name="Grimwood J."/>
            <person name="Barry K."/>
            <person name="Goodstein D."/>
            <person name="Schmutz J."/>
            <person name="Leebens-Mack J."/>
            <person name="Osbourn A."/>
        </authorList>
    </citation>
    <scope>NUCLEOTIDE SEQUENCE [LARGE SCALE GENOMIC DNA]</scope>
    <source>
        <strain evidence="9">JIC</strain>
    </source>
</reference>
<keyword evidence="3" id="KW-0805">Transcription regulation</keyword>
<feature type="compositionally biased region" description="Basic and acidic residues" evidence="7">
    <location>
        <begin position="209"/>
        <end position="227"/>
    </location>
</feature>
<keyword evidence="10" id="KW-1185">Reference proteome</keyword>
<feature type="compositionally biased region" description="Polar residues" evidence="7">
    <location>
        <begin position="7"/>
        <end position="36"/>
    </location>
</feature>
<dbReference type="AlphaFoldDB" id="A0AAW1MXF9"/>
<keyword evidence="6" id="KW-0539">Nucleus</keyword>
<dbReference type="InterPro" id="IPR001471">
    <property type="entry name" value="AP2/ERF_dom"/>
</dbReference>
<feature type="domain" description="AP2/ERF" evidence="8">
    <location>
        <begin position="46"/>
        <end position="103"/>
    </location>
</feature>
<feature type="region of interest" description="Disordered" evidence="7">
    <location>
        <begin position="200"/>
        <end position="227"/>
    </location>
</feature>
<dbReference type="Gene3D" id="3.30.730.10">
    <property type="entry name" value="AP2/ERF domain"/>
    <property type="match status" value="1"/>
</dbReference>
<dbReference type="GO" id="GO:0003677">
    <property type="term" value="F:DNA binding"/>
    <property type="evidence" value="ECO:0007669"/>
    <property type="project" value="UniProtKB-KW"/>
</dbReference>
<dbReference type="GO" id="GO:0003700">
    <property type="term" value="F:DNA-binding transcription factor activity"/>
    <property type="evidence" value="ECO:0007669"/>
    <property type="project" value="InterPro"/>
</dbReference>
<dbReference type="Proteomes" id="UP001443914">
    <property type="component" value="Unassembled WGS sequence"/>
</dbReference>
<evidence type="ECO:0000256" key="7">
    <source>
        <dbReference type="SAM" id="MobiDB-lite"/>
    </source>
</evidence>
<comment type="caution">
    <text evidence="9">The sequence shown here is derived from an EMBL/GenBank/DDBJ whole genome shotgun (WGS) entry which is preliminary data.</text>
</comment>
<dbReference type="FunFam" id="3.30.730.10:FF:000001">
    <property type="entry name" value="Ethylene-responsive transcription factor 2"/>
    <property type="match status" value="1"/>
</dbReference>
<gene>
    <name evidence="9" type="ORF">RND81_02G241200</name>
</gene>
<dbReference type="InterPro" id="IPR016177">
    <property type="entry name" value="DNA-bd_dom_sf"/>
</dbReference>
<dbReference type="SMART" id="SM00380">
    <property type="entry name" value="AP2"/>
    <property type="match status" value="1"/>
</dbReference>
<evidence type="ECO:0000256" key="6">
    <source>
        <dbReference type="ARBA" id="ARBA00023242"/>
    </source>
</evidence>
<dbReference type="CDD" id="cd00018">
    <property type="entry name" value="AP2"/>
    <property type="match status" value="1"/>
</dbReference>
<evidence type="ECO:0000256" key="3">
    <source>
        <dbReference type="ARBA" id="ARBA00023015"/>
    </source>
</evidence>
<evidence type="ECO:0000259" key="8">
    <source>
        <dbReference type="PROSITE" id="PS51032"/>
    </source>
</evidence>
<keyword evidence="4" id="KW-0238">DNA-binding</keyword>
<keyword evidence="2" id="KW-0936">Ethylene signaling pathway</keyword>
<evidence type="ECO:0000256" key="4">
    <source>
        <dbReference type="ARBA" id="ARBA00023125"/>
    </source>
</evidence>
<feature type="region of interest" description="Disordered" evidence="7">
    <location>
        <begin position="1"/>
        <end position="42"/>
    </location>
</feature>
<organism evidence="9 10">
    <name type="scientific">Saponaria officinalis</name>
    <name type="common">Common soapwort</name>
    <name type="synonym">Lychnis saponaria</name>
    <dbReference type="NCBI Taxonomy" id="3572"/>
    <lineage>
        <taxon>Eukaryota</taxon>
        <taxon>Viridiplantae</taxon>
        <taxon>Streptophyta</taxon>
        <taxon>Embryophyta</taxon>
        <taxon>Tracheophyta</taxon>
        <taxon>Spermatophyta</taxon>
        <taxon>Magnoliopsida</taxon>
        <taxon>eudicotyledons</taxon>
        <taxon>Gunneridae</taxon>
        <taxon>Pentapetalae</taxon>
        <taxon>Caryophyllales</taxon>
        <taxon>Caryophyllaceae</taxon>
        <taxon>Caryophylleae</taxon>
        <taxon>Saponaria</taxon>
    </lineage>
</organism>
<proteinExistence type="predicted"/>
<dbReference type="PANTHER" id="PTHR31677">
    <property type="entry name" value="AP2 DOMAIN CLASS TRANSCRIPTION FACTOR"/>
    <property type="match status" value="1"/>
</dbReference>
<dbReference type="Pfam" id="PF00847">
    <property type="entry name" value="AP2"/>
    <property type="match status" value="1"/>
</dbReference>
<keyword evidence="5" id="KW-0804">Transcription</keyword>
<dbReference type="EMBL" id="JBDFQZ010000002">
    <property type="protein sequence ID" value="KAK9751091.1"/>
    <property type="molecule type" value="Genomic_DNA"/>
</dbReference>
<dbReference type="InterPro" id="IPR036955">
    <property type="entry name" value="AP2/ERF_dom_sf"/>
</dbReference>
<dbReference type="GO" id="GO:0005634">
    <property type="term" value="C:nucleus"/>
    <property type="evidence" value="ECO:0007669"/>
    <property type="project" value="UniProtKB-SubCell"/>
</dbReference>
<evidence type="ECO:0000256" key="5">
    <source>
        <dbReference type="ARBA" id="ARBA00023163"/>
    </source>
</evidence>
<evidence type="ECO:0000313" key="9">
    <source>
        <dbReference type="EMBL" id="KAK9751091.1"/>
    </source>
</evidence>
<dbReference type="GO" id="GO:0009873">
    <property type="term" value="P:ethylene-activated signaling pathway"/>
    <property type="evidence" value="ECO:0007669"/>
    <property type="project" value="UniProtKB-KW"/>
</dbReference>
<accession>A0AAW1MXF9</accession>
<dbReference type="PRINTS" id="PR00367">
    <property type="entry name" value="ETHRSPELEMNT"/>
</dbReference>
<sequence length="367" mass="42083">MEESIKNHYSSYISQISNPYEQPQSRQPKNPNKSKMTTTTATTNTRYRGVRRRPWGRYAAEIRDPQSKERRWLGTYDTAEEAACAYDCAARAMRGTKARTNFNYPITSTSSVVTDPSFSNNTTLFGAPTLVPPSFFSLTTTTNHTPPRKHSSQPSIHLVGPQNPTVFSCCSTELFPAPHPHNNTTPTTKNVFMFSDLFPSSSTVDPPDYQDHRDDRDRDDRDDDDRKVNLDDNMDFFSYEQSETSGLLEEIVEKFFPKRVVPTVPNHESSVYHDNNNINYNNNNDEEYQTPNFSSNYEFYPNISPNYDYNNYNNNYNNENNNFFGETTPFYEEMMMMPSGGGNYEEDVKFPCTEVYGIFPGAHCLGV</sequence>
<protein>
    <recommendedName>
        <fullName evidence="8">AP2/ERF domain-containing protein</fullName>
    </recommendedName>
</protein>
<dbReference type="PROSITE" id="PS51032">
    <property type="entry name" value="AP2_ERF"/>
    <property type="match status" value="1"/>
</dbReference>
<name>A0AAW1MXF9_SAPOF</name>
<evidence type="ECO:0000256" key="1">
    <source>
        <dbReference type="ARBA" id="ARBA00004123"/>
    </source>
</evidence>